<dbReference type="AlphaFoldDB" id="A0A3S9PV93"/>
<evidence type="ECO:0000313" key="2">
    <source>
        <dbReference type="Proteomes" id="UP000280344"/>
    </source>
</evidence>
<organism evidence="1 2">
    <name type="scientific">Flaviflexus ciconiae</name>
    <dbReference type="NCBI Taxonomy" id="2496867"/>
    <lineage>
        <taxon>Bacteria</taxon>
        <taxon>Bacillati</taxon>
        <taxon>Actinomycetota</taxon>
        <taxon>Actinomycetes</taxon>
        <taxon>Actinomycetales</taxon>
        <taxon>Actinomycetaceae</taxon>
        <taxon>Flaviflexus</taxon>
    </lineage>
</organism>
<dbReference type="EMBL" id="CP034593">
    <property type="protein sequence ID" value="AZQ76296.1"/>
    <property type="molecule type" value="Genomic_DNA"/>
</dbReference>
<name>A0A3S9PV93_9ACTO</name>
<accession>A0A3S9PV93</accession>
<evidence type="ECO:0008006" key="3">
    <source>
        <dbReference type="Google" id="ProtNLM"/>
    </source>
</evidence>
<dbReference type="Proteomes" id="UP000280344">
    <property type="component" value="Chromosome"/>
</dbReference>
<reference evidence="1 2" key="1">
    <citation type="submission" date="2018-12" db="EMBL/GenBank/DDBJ databases">
        <title>Complete genome sequence of Flaviflexus sp. H23T48.</title>
        <authorList>
            <person name="Bae J.-W."/>
            <person name="Lee J.-Y."/>
        </authorList>
    </citation>
    <scope>NUCLEOTIDE SEQUENCE [LARGE SCALE GENOMIC DNA]</scope>
    <source>
        <strain evidence="1 2">H23T48</strain>
    </source>
</reference>
<evidence type="ECO:0000313" key="1">
    <source>
        <dbReference type="EMBL" id="AZQ76296.1"/>
    </source>
</evidence>
<dbReference type="KEGG" id="flh:EJ997_02025"/>
<keyword evidence="2" id="KW-1185">Reference proteome</keyword>
<dbReference type="OrthoDB" id="3722616at2"/>
<dbReference type="RefSeq" id="WP_126703105.1">
    <property type="nucleotide sequence ID" value="NZ_CP034593.1"/>
</dbReference>
<protein>
    <recommendedName>
        <fullName evidence="3">Transposase IS4-like domain-containing protein</fullName>
    </recommendedName>
</protein>
<proteinExistence type="predicted"/>
<sequence length="99" mass="11134">MKVTGQDRALNEELVQNARDLAGYKAYIPNLDPKVAGAEFVIGAYHYLWQVEKSFRISKHDLTARPIYHHQHESIEAHLSVVFAALAVAWRLGPSRGGH</sequence>
<gene>
    <name evidence="1" type="ORF">EJ997_02025</name>
</gene>